<dbReference type="GeneTree" id="ENSGT00940000159828"/>
<dbReference type="EMBL" id="JW871347">
    <property type="protein sequence ID" value="AFP03865.1"/>
    <property type="molecule type" value="mRNA"/>
</dbReference>
<feature type="compositionally biased region" description="Basic and acidic residues" evidence="5">
    <location>
        <begin position="79"/>
        <end position="95"/>
    </location>
</feature>
<sequence length="268" mass="28960">MKMLLKQLILLVVMVGLNCSENGEPEEPESEPNDESPDSPELPVAPATQPQASPTVIQGCPNWMAGIPGNPGHNGIPGKDGRDGRDGTKGDKGDEGQQGPKGDDGEPGASGVDGVEGLPGTPGRKGDKGESGYSYRSAFSVGLTSINPIPNIPIKFTKIFYNREKHYDEETGKFTSPFAGIYFFSYHLTVYTKDVKVGLYKNSKAIVFTYDQFQNNDLDQAGGSVTIHLDAGDSVWLQVYGDNTFNGIYADNNNDSMFTGFLLYPDLY</sequence>
<feature type="region of interest" description="Disordered" evidence="5">
    <location>
        <begin position="20"/>
        <end position="131"/>
    </location>
</feature>
<accession>V9KXJ6</accession>
<dbReference type="GeneID" id="103174906"/>
<gene>
    <name evidence="9" type="primary">adipoqa</name>
</gene>
<feature type="compositionally biased region" description="Acidic residues" evidence="5">
    <location>
        <begin position="23"/>
        <end position="38"/>
    </location>
</feature>
<dbReference type="AlphaFoldDB" id="V9KXJ6"/>
<dbReference type="InterPro" id="IPR008160">
    <property type="entry name" value="Collagen"/>
</dbReference>
<evidence type="ECO:0000256" key="4">
    <source>
        <dbReference type="ARBA" id="ARBA00023119"/>
    </source>
</evidence>
<organism evidence="8">
    <name type="scientific">Callorhinchus milii</name>
    <name type="common">Ghost shark</name>
    <dbReference type="NCBI Taxonomy" id="7868"/>
    <lineage>
        <taxon>Eukaryota</taxon>
        <taxon>Metazoa</taxon>
        <taxon>Chordata</taxon>
        <taxon>Craniata</taxon>
        <taxon>Vertebrata</taxon>
        <taxon>Chondrichthyes</taxon>
        <taxon>Holocephali</taxon>
        <taxon>Chimaeriformes</taxon>
        <taxon>Callorhinchidae</taxon>
        <taxon>Callorhinchus</taxon>
    </lineage>
</organism>
<reference evidence="10" key="1">
    <citation type="journal article" date="2006" name="Science">
        <title>Ancient noncoding elements conserved in the human genome.</title>
        <authorList>
            <person name="Venkatesh B."/>
            <person name="Kirkness E.F."/>
            <person name="Loh Y.H."/>
            <person name="Halpern A.L."/>
            <person name="Lee A.P."/>
            <person name="Johnson J."/>
            <person name="Dandona N."/>
            <person name="Viswanathan L.D."/>
            <person name="Tay A."/>
            <person name="Venter J.C."/>
            <person name="Strausberg R.L."/>
            <person name="Brenner S."/>
        </authorList>
    </citation>
    <scope>NUCLEOTIDE SEQUENCE [LARGE SCALE GENOMIC DNA]</scope>
</reference>
<keyword evidence="10" id="KW-1185">Reference proteome</keyword>
<keyword evidence="2" id="KW-0964">Secreted</keyword>
<dbReference type="OMA" id="GTYYFAY"/>
<dbReference type="InterPro" id="IPR008983">
    <property type="entry name" value="Tumour_necrosis_fac-like_dom"/>
</dbReference>
<evidence type="ECO:0000256" key="2">
    <source>
        <dbReference type="ARBA" id="ARBA00022525"/>
    </source>
</evidence>
<dbReference type="STRING" id="7868.ENSCMIP00000038551"/>
<dbReference type="InterPro" id="IPR001073">
    <property type="entry name" value="C1q_dom"/>
</dbReference>
<evidence type="ECO:0000256" key="5">
    <source>
        <dbReference type="SAM" id="MobiDB-lite"/>
    </source>
</evidence>
<dbReference type="GO" id="GO:0005581">
    <property type="term" value="C:collagen trimer"/>
    <property type="evidence" value="ECO:0007669"/>
    <property type="project" value="UniProtKB-KW"/>
</dbReference>
<evidence type="ECO:0000256" key="1">
    <source>
        <dbReference type="ARBA" id="ARBA00004613"/>
    </source>
</evidence>
<evidence type="ECO:0000256" key="6">
    <source>
        <dbReference type="SAM" id="SignalP"/>
    </source>
</evidence>
<evidence type="ECO:0000256" key="3">
    <source>
        <dbReference type="ARBA" id="ARBA00022729"/>
    </source>
</evidence>
<dbReference type="Pfam" id="PF00386">
    <property type="entry name" value="C1q"/>
    <property type="match status" value="1"/>
</dbReference>
<reference evidence="9" key="4">
    <citation type="submission" date="2025-05" db="UniProtKB">
        <authorList>
            <consortium name="Ensembl"/>
        </authorList>
    </citation>
    <scope>IDENTIFICATION</scope>
</reference>
<dbReference type="FunFam" id="2.60.120.40:FF:000001">
    <property type="entry name" value="Complement C1q B chain"/>
    <property type="match status" value="1"/>
</dbReference>
<feature type="compositionally biased region" description="Low complexity" evidence="5">
    <location>
        <begin position="66"/>
        <end position="77"/>
    </location>
</feature>
<dbReference type="InterPro" id="IPR050392">
    <property type="entry name" value="Collagen/C1q_domain"/>
</dbReference>
<dbReference type="Gene3D" id="2.60.120.40">
    <property type="match status" value="1"/>
</dbReference>
<evidence type="ECO:0000259" key="7">
    <source>
        <dbReference type="PROSITE" id="PS50871"/>
    </source>
</evidence>
<evidence type="ECO:0000313" key="10">
    <source>
        <dbReference type="Proteomes" id="UP000314986"/>
    </source>
</evidence>
<keyword evidence="3 6" id="KW-0732">Signal</keyword>
<feature type="domain" description="C1q" evidence="7">
    <location>
        <begin position="132"/>
        <end position="268"/>
    </location>
</feature>
<dbReference type="Pfam" id="PF01391">
    <property type="entry name" value="Collagen"/>
    <property type="match status" value="1"/>
</dbReference>
<evidence type="ECO:0000313" key="9">
    <source>
        <dbReference type="Ensembl" id="ENSCMIP00000038551.1"/>
    </source>
</evidence>
<feature type="chain" id="PRO_5044739593" evidence="6">
    <location>
        <begin position="21"/>
        <end position="268"/>
    </location>
</feature>
<feature type="signal peptide" evidence="6">
    <location>
        <begin position="1"/>
        <end position="20"/>
    </location>
</feature>
<dbReference type="PANTHER" id="PTHR15427:SF20">
    <property type="entry name" value="ADIPONECTIN"/>
    <property type="match status" value="1"/>
</dbReference>
<dbReference type="GO" id="GO:0005576">
    <property type="term" value="C:extracellular region"/>
    <property type="evidence" value="ECO:0007669"/>
    <property type="project" value="UniProtKB-SubCell"/>
</dbReference>
<dbReference type="Ensembl" id="ENSCMIT00000039101.1">
    <property type="protein sequence ID" value="ENSCMIP00000038551.1"/>
    <property type="gene ID" value="ENSCMIG00000016177.1"/>
</dbReference>
<dbReference type="SMART" id="SM00110">
    <property type="entry name" value="C1Q"/>
    <property type="match status" value="1"/>
</dbReference>
<dbReference type="PANTHER" id="PTHR15427">
    <property type="entry name" value="EMILIN ELASTIN MICROFIBRIL INTERFACE-LOCATED PROTEIN ELASTIN MICROFIBRIL INTERFACER"/>
    <property type="match status" value="1"/>
</dbReference>
<evidence type="ECO:0000313" key="8">
    <source>
        <dbReference type="EMBL" id="AFP03865.1"/>
    </source>
</evidence>
<dbReference type="KEGG" id="cmk:103174906"/>
<dbReference type="SUPFAM" id="SSF49842">
    <property type="entry name" value="TNF-like"/>
    <property type="match status" value="1"/>
</dbReference>
<dbReference type="Proteomes" id="UP000314986">
    <property type="component" value="Unassembled WGS sequence"/>
</dbReference>
<protein>
    <submittedName>
        <fullName evidence="9">Adiponectin, C1Q and collagen domain containing, b</fullName>
    </submittedName>
    <submittedName>
        <fullName evidence="8">Adiponectin-like protein</fullName>
    </submittedName>
</protein>
<comment type="subcellular location">
    <subcellularLocation>
        <location evidence="1">Secreted</location>
    </subcellularLocation>
</comment>
<dbReference type="PROSITE" id="PS50871">
    <property type="entry name" value="C1Q"/>
    <property type="match status" value="1"/>
</dbReference>
<dbReference type="OrthoDB" id="8044756at2759"/>
<keyword evidence="4" id="KW-0176">Collagen</keyword>
<dbReference type="RefSeq" id="XP_007885717.1">
    <property type="nucleotide sequence ID" value="XM_007887526.2"/>
</dbReference>
<proteinExistence type="evidence at transcript level"/>
<reference evidence="8 10" key="3">
    <citation type="journal article" date="2014" name="Nature">
        <title>Elephant shark genome provides unique insights into gnathostome evolution.</title>
        <authorList>
            <consortium name="International Elephant Shark Genome Sequencing Consortium"/>
            <person name="Venkatesh B."/>
            <person name="Lee A.P."/>
            <person name="Ravi V."/>
            <person name="Maurya A.K."/>
            <person name="Lian M.M."/>
            <person name="Swann J.B."/>
            <person name="Ohta Y."/>
            <person name="Flajnik M.F."/>
            <person name="Sutoh Y."/>
            <person name="Kasahara M."/>
            <person name="Hoon S."/>
            <person name="Gangu V."/>
            <person name="Roy S.W."/>
            <person name="Irimia M."/>
            <person name="Korzh V."/>
            <person name="Kondrychyn I."/>
            <person name="Lim Z.W."/>
            <person name="Tay B.H."/>
            <person name="Tohari S."/>
            <person name="Kong K.W."/>
            <person name="Ho S."/>
            <person name="Lorente-Galdos B."/>
            <person name="Quilez J."/>
            <person name="Marques-Bonet T."/>
            <person name="Raney B.J."/>
            <person name="Ingham P.W."/>
            <person name="Tay A."/>
            <person name="Hillier L.W."/>
            <person name="Minx P."/>
            <person name="Boehm T."/>
            <person name="Wilson R.K."/>
            <person name="Brenner S."/>
            <person name="Warren W.C."/>
        </authorList>
    </citation>
    <scope>NUCLEOTIDE SEQUENCE</scope>
    <source>
        <tissue evidence="8">Heart</tissue>
    </source>
</reference>
<dbReference type="PRINTS" id="PR00007">
    <property type="entry name" value="COMPLEMNTC1Q"/>
</dbReference>
<reference evidence="10" key="2">
    <citation type="journal article" date="2007" name="PLoS Biol.">
        <title>Survey sequencing and comparative analysis of the elephant shark (Callorhinchus milii) genome.</title>
        <authorList>
            <person name="Venkatesh B."/>
            <person name="Kirkness E.F."/>
            <person name="Loh Y.H."/>
            <person name="Halpern A.L."/>
            <person name="Lee A.P."/>
            <person name="Johnson J."/>
            <person name="Dandona N."/>
            <person name="Viswanathan L.D."/>
            <person name="Tay A."/>
            <person name="Venter J.C."/>
            <person name="Strausberg R.L."/>
            <person name="Brenner S."/>
        </authorList>
    </citation>
    <scope>NUCLEOTIDE SEQUENCE [LARGE SCALE GENOMIC DNA]</scope>
</reference>
<name>V9KXJ6_CALMI</name>